<dbReference type="AlphaFoldDB" id="A0A848P350"/>
<organism evidence="9 10">
    <name type="scientific">Ralstonia insidiosa</name>
    <dbReference type="NCBI Taxonomy" id="190721"/>
    <lineage>
        <taxon>Bacteria</taxon>
        <taxon>Pseudomonadati</taxon>
        <taxon>Pseudomonadota</taxon>
        <taxon>Betaproteobacteria</taxon>
        <taxon>Burkholderiales</taxon>
        <taxon>Burkholderiaceae</taxon>
        <taxon>Ralstonia</taxon>
    </lineage>
</organism>
<feature type="compositionally biased region" description="Basic and acidic residues" evidence="6">
    <location>
        <begin position="465"/>
        <end position="474"/>
    </location>
</feature>
<keyword evidence="3 5" id="KW-0238">DNA-binding</keyword>
<evidence type="ECO:0000256" key="1">
    <source>
        <dbReference type="ARBA" id="ARBA00008857"/>
    </source>
</evidence>
<dbReference type="Gene3D" id="1.10.150.130">
    <property type="match status" value="1"/>
</dbReference>
<feature type="domain" description="Tyr recombinase" evidence="7">
    <location>
        <begin position="238"/>
        <end position="430"/>
    </location>
</feature>
<evidence type="ECO:0000256" key="4">
    <source>
        <dbReference type="ARBA" id="ARBA00023172"/>
    </source>
</evidence>
<feature type="domain" description="Core-binding (CB)" evidence="8">
    <location>
        <begin position="122"/>
        <end position="210"/>
    </location>
</feature>
<dbReference type="Gene3D" id="1.10.443.10">
    <property type="entry name" value="Intergrase catalytic core"/>
    <property type="match status" value="1"/>
</dbReference>
<keyword evidence="2" id="KW-0229">DNA integration</keyword>
<protein>
    <submittedName>
        <fullName evidence="9">Site-specific integrase</fullName>
    </submittedName>
</protein>
<dbReference type="EMBL" id="JABBZM010000012">
    <property type="protein sequence ID" value="NMV39076.1"/>
    <property type="molecule type" value="Genomic_DNA"/>
</dbReference>
<sequence>MEISAHLWQSRHGVYYFRETAVVAGKQTSKKVSLRTKDPKQAKRSAIQILAFIAKQYEGRDMTRKFEVAFGPNGLSFKTDPSIPDDVKKLGMFLRDNKEQLKELVPQQVAVPTAEPSPVEGTAFDLVIEKYTKRKEKGLAPKTLYQYLRYIDIFKLWLEKQTGKKPYPINLIDRKIVAKYIEHLQSEGINNATIEKNYLRSLNSIFEFAKTVGDFPDINVPTKGHKLTSAKEIAKNSKERNPFTLEELKTIFNPENFLKARHPDEFWLPLLALFTGGRASELAQLNIIDIGSKNGIPTIIITDENGGRIKSTASKRTIPIHPTLIELGFLEYVDDVRKFGFQIFPDVKPDIFGYCGKEPSRRWGTYSDKIGITDKSKVFHSFRSTANNCLKQNGVSEEARCEFVGHDHDTINSKHYTEKYSIEYLHEHVVPQLKFDIDFTPLKYKRGHFDSFLYKELNRISKKEVNKKLREQRATKNPKTKSADK</sequence>
<dbReference type="RefSeq" id="WP_169340464.1">
    <property type="nucleotide sequence ID" value="NZ_JABBZM010000012.1"/>
</dbReference>
<dbReference type="InterPro" id="IPR025269">
    <property type="entry name" value="SAM-like_dom"/>
</dbReference>
<evidence type="ECO:0000313" key="10">
    <source>
        <dbReference type="Proteomes" id="UP000575469"/>
    </source>
</evidence>
<dbReference type="InterPro" id="IPR010998">
    <property type="entry name" value="Integrase_recombinase_N"/>
</dbReference>
<name>A0A848P350_9RALS</name>
<evidence type="ECO:0000256" key="5">
    <source>
        <dbReference type="PROSITE-ProRule" id="PRU01248"/>
    </source>
</evidence>
<keyword evidence="4" id="KW-0233">DNA recombination</keyword>
<comment type="caution">
    <text evidence="9">The sequence shown here is derived from an EMBL/GenBank/DDBJ whole genome shotgun (WGS) entry which is preliminary data.</text>
</comment>
<dbReference type="InterPro" id="IPR011010">
    <property type="entry name" value="DNA_brk_join_enz"/>
</dbReference>
<evidence type="ECO:0000256" key="2">
    <source>
        <dbReference type="ARBA" id="ARBA00022908"/>
    </source>
</evidence>
<dbReference type="PROSITE" id="PS51900">
    <property type="entry name" value="CB"/>
    <property type="match status" value="1"/>
</dbReference>
<evidence type="ECO:0000256" key="3">
    <source>
        <dbReference type="ARBA" id="ARBA00023125"/>
    </source>
</evidence>
<feature type="region of interest" description="Disordered" evidence="6">
    <location>
        <begin position="465"/>
        <end position="485"/>
    </location>
</feature>
<dbReference type="PANTHER" id="PTHR30349">
    <property type="entry name" value="PHAGE INTEGRASE-RELATED"/>
    <property type="match status" value="1"/>
</dbReference>
<accession>A0A848P350</accession>
<evidence type="ECO:0000259" key="7">
    <source>
        <dbReference type="PROSITE" id="PS51898"/>
    </source>
</evidence>
<evidence type="ECO:0000313" key="9">
    <source>
        <dbReference type="EMBL" id="NMV39076.1"/>
    </source>
</evidence>
<gene>
    <name evidence="9" type="ORF">HGR00_14255</name>
</gene>
<dbReference type="GO" id="GO:0006310">
    <property type="term" value="P:DNA recombination"/>
    <property type="evidence" value="ECO:0007669"/>
    <property type="project" value="UniProtKB-KW"/>
</dbReference>
<dbReference type="InterPro" id="IPR013762">
    <property type="entry name" value="Integrase-like_cat_sf"/>
</dbReference>
<comment type="similarity">
    <text evidence="1">Belongs to the 'phage' integrase family.</text>
</comment>
<dbReference type="PROSITE" id="PS51898">
    <property type="entry name" value="TYR_RECOMBINASE"/>
    <property type="match status" value="1"/>
</dbReference>
<reference evidence="9 10" key="1">
    <citation type="submission" date="2020-04" db="EMBL/GenBank/DDBJ databases">
        <title>Ralstonia insidiosa genome sequencing and assembly.</title>
        <authorList>
            <person name="Martins R.C.R."/>
            <person name="Perdigao-Neto L.V."/>
            <person name="Levin A.S.S."/>
            <person name="Costa S.F."/>
        </authorList>
    </citation>
    <scope>NUCLEOTIDE SEQUENCE [LARGE SCALE GENOMIC DNA]</scope>
    <source>
        <strain evidence="9 10">5047</strain>
    </source>
</reference>
<dbReference type="SUPFAM" id="SSF56349">
    <property type="entry name" value="DNA breaking-rejoining enzymes"/>
    <property type="match status" value="1"/>
</dbReference>
<evidence type="ECO:0000259" key="8">
    <source>
        <dbReference type="PROSITE" id="PS51900"/>
    </source>
</evidence>
<dbReference type="InterPro" id="IPR050090">
    <property type="entry name" value="Tyrosine_recombinase_XerCD"/>
</dbReference>
<dbReference type="Pfam" id="PF13102">
    <property type="entry name" value="Phage_int_SAM_5"/>
    <property type="match status" value="1"/>
</dbReference>
<dbReference type="GO" id="GO:0003677">
    <property type="term" value="F:DNA binding"/>
    <property type="evidence" value="ECO:0007669"/>
    <property type="project" value="UniProtKB-UniRule"/>
</dbReference>
<evidence type="ECO:0000256" key="6">
    <source>
        <dbReference type="SAM" id="MobiDB-lite"/>
    </source>
</evidence>
<proteinExistence type="inferred from homology"/>
<dbReference type="InterPro" id="IPR002104">
    <property type="entry name" value="Integrase_catalytic"/>
</dbReference>
<dbReference type="GO" id="GO:0015074">
    <property type="term" value="P:DNA integration"/>
    <property type="evidence" value="ECO:0007669"/>
    <property type="project" value="UniProtKB-KW"/>
</dbReference>
<dbReference type="Proteomes" id="UP000575469">
    <property type="component" value="Unassembled WGS sequence"/>
</dbReference>
<dbReference type="PANTHER" id="PTHR30349:SF41">
    <property type="entry name" value="INTEGRASE_RECOMBINASE PROTEIN MJ0367-RELATED"/>
    <property type="match status" value="1"/>
</dbReference>
<dbReference type="CDD" id="cd01184">
    <property type="entry name" value="INT_C_like_1"/>
    <property type="match status" value="1"/>
</dbReference>
<dbReference type="InterPro" id="IPR044068">
    <property type="entry name" value="CB"/>
</dbReference>